<reference evidence="1" key="1">
    <citation type="submission" date="2019-08" db="EMBL/GenBank/DDBJ databases">
        <authorList>
            <person name="Kucharzyk K."/>
            <person name="Murdoch R.W."/>
            <person name="Higgins S."/>
            <person name="Loffler F."/>
        </authorList>
    </citation>
    <scope>NUCLEOTIDE SEQUENCE</scope>
</reference>
<gene>
    <name evidence="1" type="ORF">SDC9_86214</name>
</gene>
<comment type="caution">
    <text evidence="1">The sequence shown here is derived from an EMBL/GenBank/DDBJ whole genome shotgun (WGS) entry which is preliminary data.</text>
</comment>
<accession>A0A644ZFE4</accession>
<protein>
    <submittedName>
        <fullName evidence="1">Uncharacterized protein</fullName>
    </submittedName>
</protein>
<dbReference type="AlphaFoldDB" id="A0A644ZFE4"/>
<dbReference type="EMBL" id="VSSQ01008694">
    <property type="protein sequence ID" value="MPM39580.1"/>
    <property type="molecule type" value="Genomic_DNA"/>
</dbReference>
<sequence>MYLLLYYNAEKAGKDGHKFNLRMIALQQELLSGKRKPEHEKDYGKYFEVKHTPVRGVRVIPIQTAMDQVKSRFGFFVLLSNEVKKSQMALEIYRNKDVVEKAYQGIIAF</sequence>
<name>A0A644ZFE4_9ZZZZ</name>
<organism evidence="1">
    <name type="scientific">bioreactor metagenome</name>
    <dbReference type="NCBI Taxonomy" id="1076179"/>
    <lineage>
        <taxon>unclassified sequences</taxon>
        <taxon>metagenomes</taxon>
        <taxon>ecological metagenomes</taxon>
    </lineage>
</organism>
<proteinExistence type="predicted"/>
<evidence type="ECO:0000313" key="1">
    <source>
        <dbReference type="EMBL" id="MPM39580.1"/>
    </source>
</evidence>